<evidence type="ECO:0000256" key="9">
    <source>
        <dbReference type="ARBA" id="ARBA00022842"/>
    </source>
</evidence>
<evidence type="ECO:0000256" key="2">
    <source>
        <dbReference type="ARBA" id="ARBA00022679"/>
    </source>
</evidence>
<keyword evidence="3" id="KW-0819">tRNA processing</keyword>
<dbReference type="EMBL" id="WACR01000001">
    <property type="protein sequence ID" value="KAB1066150.1"/>
    <property type="molecule type" value="Genomic_DNA"/>
</dbReference>
<evidence type="ECO:0000256" key="11">
    <source>
        <dbReference type="RuleBase" id="RU003953"/>
    </source>
</evidence>
<dbReference type="RefSeq" id="WP_151166138.1">
    <property type="nucleotide sequence ID" value="NZ_WACR01000001.1"/>
</dbReference>
<dbReference type="OrthoDB" id="9805698at2"/>
<evidence type="ECO:0000259" key="13">
    <source>
        <dbReference type="Pfam" id="PF01966"/>
    </source>
</evidence>
<evidence type="ECO:0000256" key="5">
    <source>
        <dbReference type="ARBA" id="ARBA00022723"/>
    </source>
</evidence>
<dbReference type="Gene3D" id="3.30.460.10">
    <property type="entry name" value="Beta Polymerase, domain 2"/>
    <property type="match status" value="1"/>
</dbReference>
<accession>A0A6N6M7U1</accession>
<dbReference type="NCBIfam" id="TIGR00277">
    <property type="entry name" value="HDIG"/>
    <property type="match status" value="1"/>
</dbReference>
<dbReference type="InterPro" id="IPR002646">
    <property type="entry name" value="PolA_pol_head_dom"/>
</dbReference>
<feature type="domain" description="HD" evidence="13">
    <location>
        <begin position="263"/>
        <end position="360"/>
    </location>
</feature>
<dbReference type="CDD" id="cd05398">
    <property type="entry name" value="NT_ClassII-CCAase"/>
    <property type="match status" value="1"/>
</dbReference>
<evidence type="ECO:0000256" key="7">
    <source>
        <dbReference type="ARBA" id="ARBA00022800"/>
    </source>
</evidence>
<keyword evidence="7" id="KW-0692">RNA repair</keyword>
<dbReference type="SUPFAM" id="SSF81301">
    <property type="entry name" value="Nucleotidyltransferase"/>
    <property type="match status" value="1"/>
</dbReference>
<evidence type="ECO:0000313" key="15">
    <source>
        <dbReference type="EMBL" id="KAB1066150.1"/>
    </source>
</evidence>
<dbReference type="InterPro" id="IPR006674">
    <property type="entry name" value="HD_domain"/>
</dbReference>
<comment type="cofactor">
    <cofactor evidence="1">
        <name>Mg(2+)</name>
        <dbReference type="ChEBI" id="CHEBI:18420"/>
    </cofactor>
</comment>
<dbReference type="PANTHER" id="PTHR47545:SF1">
    <property type="entry name" value="MULTIFUNCTIONAL CCA PROTEIN"/>
    <property type="match status" value="1"/>
</dbReference>
<evidence type="ECO:0000256" key="6">
    <source>
        <dbReference type="ARBA" id="ARBA00022741"/>
    </source>
</evidence>
<dbReference type="GO" id="GO:0008033">
    <property type="term" value="P:tRNA processing"/>
    <property type="evidence" value="ECO:0007669"/>
    <property type="project" value="UniProtKB-KW"/>
</dbReference>
<evidence type="ECO:0000256" key="3">
    <source>
        <dbReference type="ARBA" id="ARBA00022694"/>
    </source>
</evidence>
<organism evidence="15 16">
    <name type="scientific">Salibacter halophilus</name>
    <dbReference type="NCBI Taxonomy" id="1803916"/>
    <lineage>
        <taxon>Bacteria</taxon>
        <taxon>Pseudomonadati</taxon>
        <taxon>Bacteroidota</taxon>
        <taxon>Flavobacteriia</taxon>
        <taxon>Flavobacteriales</taxon>
        <taxon>Salibacteraceae</taxon>
        <taxon>Salibacter</taxon>
    </lineage>
</organism>
<dbReference type="SUPFAM" id="SSF81891">
    <property type="entry name" value="Poly A polymerase C-terminal region-like"/>
    <property type="match status" value="1"/>
</dbReference>
<dbReference type="Pfam" id="PF01966">
    <property type="entry name" value="HD"/>
    <property type="match status" value="1"/>
</dbReference>
<dbReference type="GO" id="GO:0003723">
    <property type="term" value="F:RNA binding"/>
    <property type="evidence" value="ECO:0007669"/>
    <property type="project" value="UniProtKB-KW"/>
</dbReference>
<keyword evidence="2 11" id="KW-0808">Transferase</keyword>
<dbReference type="InterPro" id="IPR006675">
    <property type="entry name" value="HDIG_dom"/>
</dbReference>
<keyword evidence="16" id="KW-1185">Reference proteome</keyword>
<dbReference type="Gene3D" id="1.10.246.80">
    <property type="match status" value="1"/>
</dbReference>
<protein>
    <submittedName>
        <fullName evidence="15">HD domain-containing protein</fullName>
    </submittedName>
</protein>
<dbReference type="GO" id="GO:0046872">
    <property type="term" value="F:metal ion binding"/>
    <property type="evidence" value="ECO:0007669"/>
    <property type="project" value="UniProtKB-KW"/>
</dbReference>
<evidence type="ECO:0000259" key="14">
    <source>
        <dbReference type="Pfam" id="PF12627"/>
    </source>
</evidence>
<feature type="domain" description="Poly A polymerase head" evidence="12">
    <location>
        <begin position="31"/>
        <end position="159"/>
    </location>
</feature>
<proteinExistence type="inferred from homology"/>
<gene>
    <name evidence="15" type="ORF">F3059_01375</name>
</gene>
<reference evidence="15 16" key="1">
    <citation type="submission" date="2019-09" db="EMBL/GenBank/DDBJ databases">
        <title>Genomes of Cryomorphaceae.</title>
        <authorList>
            <person name="Bowman J.P."/>
        </authorList>
    </citation>
    <scope>NUCLEOTIDE SEQUENCE [LARGE SCALE GENOMIC DNA]</scope>
    <source>
        <strain evidence="15 16">KCTC 52047</strain>
    </source>
</reference>
<dbReference type="GO" id="GO:0016779">
    <property type="term" value="F:nucleotidyltransferase activity"/>
    <property type="evidence" value="ECO:0007669"/>
    <property type="project" value="UniProtKB-KW"/>
</dbReference>
<keyword evidence="9" id="KW-0460">Magnesium</keyword>
<keyword evidence="5" id="KW-0479">Metal-binding</keyword>
<sequence>MGSIKKNFTSQLELSLFGYIAKAAEEIDQPAYVIGGWVRDLLLERPSKDIDIVTVGSGIELAKAVAKQSKRFTEVSQFKNFGTAMIKFDEYEVEFVGARRESYSRNSRKPVVENGTLQDDQNRRDFTINALSIGLNRDDWGKIYDPFDGLKDLENKTIRTPLAPGQTYSDDPLRMMRAIRFASQLNFKIDTDSYEAIAKNKNRIKIISKERISTELNKILLSDQPSVGLELLYKTGLLEIFFPELVALSGVEEIDGQTHKENFYHTLEVVDNISRETDNLWLRYAALLHDIGKPVTKRFDKNIGWTFHGHEFVGSKMVPKIFKRLKLPLDDKMKYVKKLVALSSRPIVLATEKATDSGVRRLLYDAGNDVEDLMTLCEADVTTKSEKRKKRYLNNFKVVRKKLKEVEEKDHVRNFQPPVDGKEIIKRYNLQPGKEIGKLKNAVKEAILDGQIQNDYDQAIEFLDQQAMEMGLLAGSDRKN</sequence>
<evidence type="ECO:0000256" key="8">
    <source>
        <dbReference type="ARBA" id="ARBA00022840"/>
    </source>
</evidence>
<keyword evidence="10 11" id="KW-0694">RNA-binding</keyword>
<dbReference type="Pfam" id="PF01743">
    <property type="entry name" value="PolyA_pol"/>
    <property type="match status" value="1"/>
</dbReference>
<dbReference type="InterPro" id="IPR043519">
    <property type="entry name" value="NT_sf"/>
</dbReference>
<comment type="caution">
    <text evidence="15">The sequence shown here is derived from an EMBL/GenBank/DDBJ whole genome shotgun (WGS) entry which is preliminary data.</text>
</comment>
<comment type="similarity">
    <text evidence="11">Belongs to the tRNA nucleotidyltransferase/poly(A) polymerase family.</text>
</comment>
<dbReference type="InterPro" id="IPR050124">
    <property type="entry name" value="tRNA_CCA-adding_enzyme"/>
</dbReference>
<name>A0A6N6M7U1_9FLAO</name>
<keyword evidence="8" id="KW-0067">ATP-binding</keyword>
<dbReference type="Gene3D" id="1.10.3090.10">
    <property type="entry name" value="cca-adding enzyme, domain 2"/>
    <property type="match status" value="1"/>
</dbReference>
<dbReference type="Proteomes" id="UP000435357">
    <property type="component" value="Unassembled WGS sequence"/>
</dbReference>
<evidence type="ECO:0000256" key="1">
    <source>
        <dbReference type="ARBA" id="ARBA00001946"/>
    </source>
</evidence>
<dbReference type="Pfam" id="PF12627">
    <property type="entry name" value="PolyA_pol_RNAbd"/>
    <property type="match status" value="1"/>
</dbReference>
<feature type="domain" description="tRNA nucleotidyltransferase/poly(A) polymerase RNA and SrmB- binding" evidence="14">
    <location>
        <begin position="186"/>
        <end position="245"/>
    </location>
</feature>
<dbReference type="InterPro" id="IPR003607">
    <property type="entry name" value="HD/PDEase_dom"/>
</dbReference>
<dbReference type="PANTHER" id="PTHR47545">
    <property type="entry name" value="MULTIFUNCTIONAL CCA PROTEIN"/>
    <property type="match status" value="1"/>
</dbReference>
<dbReference type="GO" id="GO:0042245">
    <property type="term" value="P:RNA repair"/>
    <property type="evidence" value="ECO:0007669"/>
    <property type="project" value="UniProtKB-KW"/>
</dbReference>
<evidence type="ECO:0000259" key="12">
    <source>
        <dbReference type="Pfam" id="PF01743"/>
    </source>
</evidence>
<dbReference type="InterPro" id="IPR032828">
    <property type="entry name" value="PolyA_RNA-bd"/>
</dbReference>
<keyword evidence="4" id="KW-0548">Nucleotidyltransferase</keyword>
<dbReference type="CDD" id="cd00077">
    <property type="entry name" value="HDc"/>
    <property type="match status" value="1"/>
</dbReference>
<dbReference type="FunFam" id="3.30.460.10:FF:000033">
    <property type="entry name" value="Poly A polymerase head domain protein"/>
    <property type="match status" value="1"/>
</dbReference>
<dbReference type="GO" id="GO:0005524">
    <property type="term" value="F:ATP binding"/>
    <property type="evidence" value="ECO:0007669"/>
    <property type="project" value="UniProtKB-KW"/>
</dbReference>
<evidence type="ECO:0000256" key="4">
    <source>
        <dbReference type="ARBA" id="ARBA00022695"/>
    </source>
</evidence>
<dbReference type="AlphaFoldDB" id="A0A6N6M7U1"/>
<evidence type="ECO:0000313" key="16">
    <source>
        <dbReference type="Proteomes" id="UP000435357"/>
    </source>
</evidence>
<keyword evidence="6" id="KW-0547">Nucleotide-binding</keyword>
<evidence type="ECO:0000256" key="10">
    <source>
        <dbReference type="ARBA" id="ARBA00022884"/>
    </source>
</evidence>